<dbReference type="EMBL" id="JAPFFK010000008">
    <property type="protein sequence ID" value="KAJ6748013.1"/>
    <property type="molecule type" value="Genomic_DNA"/>
</dbReference>
<evidence type="ECO:0000256" key="3">
    <source>
        <dbReference type="ARBA" id="ARBA00023125"/>
    </source>
</evidence>
<dbReference type="PANTHER" id="PTHR34067:SF24">
    <property type="entry name" value="METHYL-CPG-BINDING DOMAIN-CONTAINING PROTEIN 13"/>
    <property type="match status" value="1"/>
</dbReference>
<gene>
    <name evidence="8" type="ORF">OIU79_029192</name>
</gene>
<name>A0A9Q0VI84_SALPP</name>
<dbReference type="GO" id="GO:0005634">
    <property type="term" value="C:nucleus"/>
    <property type="evidence" value="ECO:0007669"/>
    <property type="project" value="UniProtKB-SubCell"/>
</dbReference>
<dbReference type="Pfam" id="PF01429">
    <property type="entry name" value="MBD"/>
    <property type="match status" value="1"/>
</dbReference>
<evidence type="ECO:0000256" key="6">
    <source>
        <dbReference type="SAM" id="MobiDB-lite"/>
    </source>
</evidence>
<sequence>MGDPKSDDWLPEGWRVEVKVRNNGKKDKQLEILHKFYFPPSGGCRFNSKIEVSRYLNGSHPNSEQKERSNDRRHSNEVVIEKTVPEGLPMGWTKEIKLTKKGGRIRRDLLSALLKSNCWFKLLSPCHVHSLAVSEQQGLEVHKKQNPVIGDQSLKSWEIAIDDQILTSVSSGECIAGYGRTSDQWECTTISEHASDLYISIAKKQKLEVSGTSSQIVSDQTMKSCEIARDEQLLESASTGECTAVSKHTSDQFVSVIMKQKLAANRTPISTITDQSLKSCEIAKDEQMLNSASAGECIVISKHTSGGVGTESSSSEFPEDNSSNQTEEKSGSVKAEDPLQAVLQDKPSVEVGETKMESKKTGVRKSRKKTDLNLPRRASKRLAGIPLAPTPELKATTRARRAALEPSNGIIASTSEQASCGDPDTDLNIKHAFDTSKSTEILVDSYESKHDNVDVEHAGKQGSGKERDKKRQCDVASPPGNLATGEHAGKIETSNTGDEKQGLPFDLPLEELWQDPCIAFAIKTLTGTSVDDSDSIKVSSGSSNNEFVGMATLDNHAGKEGSVNNGNLFIPEEHARAVGTSNKADEKSVSPLVLPFADAWSDPCIEFAIKTLTGALPLDFDMVQDYLPLQVSSSPQQESSGFTLPNVGEFCQTEFLCQQFGTSEKPSFNQAALIGPALPHTKHVNLGYASAAGPSRCLHSEERSFNRRR</sequence>
<evidence type="ECO:0000256" key="5">
    <source>
        <dbReference type="ARBA" id="ARBA00023242"/>
    </source>
</evidence>
<feature type="domain" description="MBD" evidence="7">
    <location>
        <begin position="1"/>
        <end position="77"/>
    </location>
</feature>
<dbReference type="PANTHER" id="PTHR34067">
    <property type="entry name" value="OS04G0193200 PROTEIN"/>
    <property type="match status" value="1"/>
</dbReference>
<dbReference type="AlphaFoldDB" id="A0A9Q0VI84"/>
<feature type="compositionally biased region" description="Basic and acidic residues" evidence="6">
    <location>
        <begin position="63"/>
        <end position="76"/>
    </location>
</feature>
<dbReference type="InterPro" id="IPR016177">
    <property type="entry name" value="DNA-bd_dom_sf"/>
</dbReference>
<evidence type="ECO:0000256" key="2">
    <source>
        <dbReference type="ARBA" id="ARBA00023015"/>
    </source>
</evidence>
<feature type="region of interest" description="Disordered" evidence="6">
    <location>
        <begin position="57"/>
        <end position="76"/>
    </location>
</feature>
<reference evidence="8" key="2">
    <citation type="journal article" date="2023" name="Int. J. Mol. Sci.">
        <title>De Novo Assembly and Annotation of 11 Diverse Shrub Willow (Salix) Genomes Reveals Novel Gene Organization in Sex-Linked Regions.</title>
        <authorList>
            <person name="Hyden B."/>
            <person name="Feng K."/>
            <person name="Yates T.B."/>
            <person name="Jawdy S."/>
            <person name="Cereghino C."/>
            <person name="Smart L.B."/>
            <person name="Muchero W."/>
        </authorList>
    </citation>
    <scope>NUCLEOTIDE SEQUENCE</scope>
    <source>
        <tissue evidence="8">Shoot tip</tissue>
    </source>
</reference>
<dbReference type="OrthoDB" id="10072024at2759"/>
<evidence type="ECO:0000313" key="9">
    <source>
        <dbReference type="Proteomes" id="UP001151532"/>
    </source>
</evidence>
<keyword evidence="3" id="KW-0238">DNA-binding</keyword>
<comment type="caution">
    <text evidence="8">The sequence shown here is derived from an EMBL/GenBank/DDBJ whole genome shotgun (WGS) entry which is preliminary data.</text>
</comment>
<dbReference type="InterPro" id="IPR038945">
    <property type="entry name" value="MBD13-like"/>
</dbReference>
<evidence type="ECO:0000256" key="4">
    <source>
        <dbReference type="ARBA" id="ARBA00023163"/>
    </source>
</evidence>
<evidence type="ECO:0000256" key="1">
    <source>
        <dbReference type="ARBA" id="ARBA00004123"/>
    </source>
</evidence>
<keyword evidence="4" id="KW-0804">Transcription</keyword>
<evidence type="ECO:0000313" key="8">
    <source>
        <dbReference type="EMBL" id="KAJ6748013.1"/>
    </source>
</evidence>
<feature type="compositionally biased region" description="Basic and acidic residues" evidence="6">
    <location>
        <begin position="448"/>
        <end position="473"/>
    </location>
</feature>
<comment type="subcellular location">
    <subcellularLocation>
        <location evidence="1">Nucleus</location>
    </subcellularLocation>
</comment>
<organism evidence="8 9">
    <name type="scientific">Salix purpurea</name>
    <name type="common">Purple osier willow</name>
    <dbReference type="NCBI Taxonomy" id="77065"/>
    <lineage>
        <taxon>Eukaryota</taxon>
        <taxon>Viridiplantae</taxon>
        <taxon>Streptophyta</taxon>
        <taxon>Embryophyta</taxon>
        <taxon>Tracheophyta</taxon>
        <taxon>Spermatophyta</taxon>
        <taxon>Magnoliopsida</taxon>
        <taxon>eudicotyledons</taxon>
        <taxon>Gunneridae</taxon>
        <taxon>Pentapetalae</taxon>
        <taxon>rosids</taxon>
        <taxon>fabids</taxon>
        <taxon>Malpighiales</taxon>
        <taxon>Salicaceae</taxon>
        <taxon>Saliceae</taxon>
        <taxon>Salix</taxon>
    </lineage>
</organism>
<proteinExistence type="predicted"/>
<reference evidence="8" key="1">
    <citation type="submission" date="2022-11" db="EMBL/GenBank/DDBJ databases">
        <authorList>
            <person name="Hyden B.L."/>
            <person name="Feng K."/>
            <person name="Yates T."/>
            <person name="Jawdy S."/>
            <person name="Smart L.B."/>
            <person name="Muchero W."/>
        </authorList>
    </citation>
    <scope>NUCLEOTIDE SEQUENCE</scope>
    <source>
        <tissue evidence="8">Shoot tip</tissue>
    </source>
</reference>
<evidence type="ECO:0000259" key="7">
    <source>
        <dbReference type="PROSITE" id="PS50982"/>
    </source>
</evidence>
<keyword evidence="9" id="KW-1185">Reference proteome</keyword>
<feature type="region of interest" description="Disordered" evidence="6">
    <location>
        <begin position="448"/>
        <end position="499"/>
    </location>
</feature>
<protein>
    <submittedName>
        <fullName evidence="8">METHYL-CPG-BINDING DOMAIN-CONTAINING PROTEIN 13</fullName>
    </submittedName>
</protein>
<accession>A0A9Q0VI84</accession>
<dbReference type="InterPro" id="IPR001739">
    <property type="entry name" value="Methyl_CpG_DNA-bd"/>
</dbReference>
<feature type="compositionally biased region" description="Low complexity" evidence="6">
    <location>
        <begin position="310"/>
        <end position="323"/>
    </location>
</feature>
<dbReference type="GO" id="GO:0003677">
    <property type="term" value="F:DNA binding"/>
    <property type="evidence" value="ECO:0007669"/>
    <property type="project" value="UniProtKB-KW"/>
</dbReference>
<dbReference type="SUPFAM" id="SSF54171">
    <property type="entry name" value="DNA-binding domain"/>
    <property type="match status" value="1"/>
</dbReference>
<feature type="region of interest" description="Disordered" evidence="6">
    <location>
        <begin position="304"/>
        <end position="394"/>
    </location>
</feature>
<dbReference type="Gene3D" id="3.30.890.10">
    <property type="entry name" value="Methyl-cpg-binding Protein 2, Chain A"/>
    <property type="match status" value="1"/>
</dbReference>
<keyword evidence="2" id="KW-0805">Transcription regulation</keyword>
<feature type="compositionally biased region" description="Basic and acidic residues" evidence="6">
    <location>
        <begin position="326"/>
        <end position="337"/>
    </location>
</feature>
<dbReference type="PROSITE" id="PS50982">
    <property type="entry name" value="MBD"/>
    <property type="match status" value="1"/>
</dbReference>
<keyword evidence="5" id="KW-0539">Nucleus</keyword>
<dbReference type="Proteomes" id="UP001151532">
    <property type="component" value="Chromosome 12"/>
</dbReference>